<organism evidence="2 3">
    <name type="scientific">Novosphingobium barchaimii LL02</name>
    <dbReference type="NCBI Taxonomy" id="1114963"/>
    <lineage>
        <taxon>Bacteria</taxon>
        <taxon>Pseudomonadati</taxon>
        <taxon>Pseudomonadota</taxon>
        <taxon>Alphaproteobacteria</taxon>
        <taxon>Sphingomonadales</taxon>
        <taxon>Sphingomonadaceae</taxon>
        <taxon>Novosphingobium</taxon>
    </lineage>
</organism>
<reference evidence="2 3" key="1">
    <citation type="journal article" date="2015" name="G3 (Bethesda)">
        <title>Insights into Ongoing Evolution of the Hexachlorocyclohexane Catabolic Pathway from Comparative Genomics of Ten Sphingomonadaceae Strains.</title>
        <authorList>
            <person name="Pearce S.L."/>
            <person name="Oakeshott J.G."/>
            <person name="Pandey G."/>
        </authorList>
    </citation>
    <scope>NUCLEOTIDE SEQUENCE [LARGE SCALE GENOMIC DNA]</scope>
    <source>
        <strain evidence="2 3">LL02</strain>
    </source>
</reference>
<evidence type="ECO:0008006" key="4">
    <source>
        <dbReference type="Google" id="ProtNLM"/>
    </source>
</evidence>
<proteinExistence type="predicted"/>
<dbReference type="Proteomes" id="UP000052268">
    <property type="component" value="Unassembled WGS sequence"/>
</dbReference>
<sequence length="630" mass="69160">MNTPAGQVGGKVTVSARVLHEVRSPRPACSSSQAPARPSADPRDYPIMRAVRVYAADTSIRSQRGGIVTIALPFEPLTVTAAPAAAVRGERFAIVLPHGDAWIKLQGMFDMKPDSAAILADSGYAPSLSDPRFIVQMVYAVASDLYITFRRALGREIALGLRPVDTSEDGTELWERSGCFELHPWAMEEAQAWYDRKEARISFGYYKAKQDAVGYAPGSRVFTALSHDVIVHEMTHALLDAVKPHFVTPTNRDVLAFHEAFADLIAIFQRFRYADLVAEQIRNARANIDALDILNSLARTFAKTSGLGNTLRPLSGDLMYDTVGEEPHDLGNVLVQAVYQAFRVVANRRIDRLVDIATNGTGILPPGALSPSLADEIAHRVSKTARIFQTMLIRALDYCPPFDISFFTFLRAVISADIRLVPVDGDGIRDAWMEAFRYHRIFPTDGLHYAEEQIAWDRIAEDMKLRIPALSFSQIAFAGNPGDLLPMETAVTQASEVAATINQSPQWRAHLGLETAPDSGTHITTEILGIRSFARPGPNGMTEFGTVVEIVSRTFGGRDRSGFMSSQGACLIFESEGKLSSCAPLSPNREARRQDIEQYSVSAQGARSWSRDSGNVWKLGSDIFAGLCIR</sequence>
<comment type="caution">
    <text evidence="2">The sequence shown here is derived from an EMBL/GenBank/DDBJ whole genome shotgun (WGS) entry which is preliminary data.</text>
</comment>
<evidence type="ECO:0000313" key="2">
    <source>
        <dbReference type="EMBL" id="KMS56158.1"/>
    </source>
</evidence>
<evidence type="ECO:0000313" key="3">
    <source>
        <dbReference type="Proteomes" id="UP000052268"/>
    </source>
</evidence>
<feature type="region of interest" description="Disordered" evidence="1">
    <location>
        <begin position="23"/>
        <end position="43"/>
    </location>
</feature>
<dbReference type="RefSeq" id="WP_059151015.1">
    <property type="nucleotide sequence ID" value="NZ_KQ130453.1"/>
</dbReference>
<dbReference type="AlphaFoldDB" id="A0A0J7XXZ9"/>
<protein>
    <recommendedName>
        <fullName evidence="4">Peptidase M4</fullName>
    </recommendedName>
</protein>
<dbReference type="PATRIC" id="fig|1114963.3.peg.1689"/>
<name>A0A0J7XXZ9_9SPHN</name>
<dbReference type="EMBL" id="JACU01000004">
    <property type="protein sequence ID" value="KMS56158.1"/>
    <property type="molecule type" value="Genomic_DNA"/>
</dbReference>
<accession>A0A0J7XXZ9</accession>
<dbReference type="SUPFAM" id="SSF55486">
    <property type="entry name" value="Metalloproteases ('zincins'), catalytic domain"/>
    <property type="match status" value="1"/>
</dbReference>
<gene>
    <name evidence="2" type="ORF">V474_14365</name>
</gene>
<dbReference type="OrthoDB" id="178184at2"/>
<evidence type="ECO:0000256" key="1">
    <source>
        <dbReference type="SAM" id="MobiDB-lite"/>
    </source>
</evidence>
<keyword evidence="3" id="KW-1185">Reference proteome</keyword>